<evidence type="ECO:0000313" key="1">
    <source>
        <dbReference type="Proteomes" id="UP000095286"/>
    </source>
</evidence>
<reference evidence="2" key="1">
    <citation type="submission" date="2016-11" db="UniProtKB">
        <authorList>
            <consortium name="WormBaseParasite"/>
        </authorList>
    </citation>
    <scope>IDENTIFICATION</scope>
    <source>
        <strain evidence="2">KR3021</strain>
    </source>
</reference>
<dbReference type="Proteomes" id="UP000095286">
    <property type="component" value="Unplaced"/>
</dbReference>
<organism evidence="1 2">
    <name type="scientific">Rhabditophanes sp. KR3021</name>
    <dbReference type="NCBI Taxonomy" id="114890"/>
    <lineage>
        <taxon>Eukaryota</taxon>
        <taxon>Metazoa</taxon>
        <taxon>Ecdysozoa</taxon>
        <taxon>Nematoda</taxon>
        <taxon>Chromadorea</taxon>
        <taxon>Rhabditida</taxon>
        <taxon>Tylenchina</taxon>
        <taxon>Panagrolaimomorpha</taxon>
        <taxon>Strongyloidoidea</taxon>
        <taxon>Alloionematidae</taxon>
        <taxon>Rhabditophanes</taxon>
    </lineage>
</organism>
<accession>A0AC35THA2</accession>
<sequence>MATIGDDCKSILDSVMANATAKLLAPLKQQMDEESPADDETPVPEEEVEWISDALEVIKIHFIQTVGQMEASEGYAPLFTNQHFEKEEIFGYKDLKVDLYYSACSMFLYPKITFSQCSKDVITSREPDDILILLKNQLPNWHMGMLIENFSEFEVELRKQVEVVPVSPLISRFTKGDKTFAIFKPPSQSCNRESLYITRLQSLALFYIEAANYTDNEDPRCETYILYETVESAHSKEASFFAAGYCTLFNFYHYPDQVRPRIAQFLLFGPYRGLGAGPELLSRLSTDIISSNNVFDITAEDPCDFFIYTRDFVNCQNLFQTEEFSKEKVVQGFSKDMMEMAQKRFGISKKDCRRSYEILRYNYTDVNNVDEFKNFRIEVKRSLSKSHMKKPKEIERIAYMAQNDKTFAPALQAEQPAMKFPKLQGLFEKVIQEYGAVLNRLKRFVPEFD</sequence>
<name>A0AC35THA2_9BILA</name>
<proteinExistence type="predicted"/>
<evidence type="ECO:0000313" key="2">
    <source>
        <dbReference type="WBParaSite" id="RSKR_0000057100.1"/>
    </source>
</evidence>
<protein>
    <submittedName>
        <fullName evidence="2">Histone acetyltransferase type B catalytic subunit</fullName>
    </submittedName>
</protein>
<dbReference type="WBParaSite" id="RSKR_0000057100.1">
    <property type="protein sequence ID" value="RSKR_0000057100.1"/>
    <property type="gene ID" value="RSKR_0000057100"/>
</dbReference>